<organism evidence="4 5">
    <name type="scientific">Haloferula sargassicola</name>
    <dbReference type="NCBI Taxonomy" id="490096"/>
    <lineage>
        <taxon>Bacteria</taxon>
        <taxon>Pseudomonadati</taxon>
        <taxon>Verrucomicrobiota</taxon>
        <taxon>Verrucomicrobiia</taxon>
        <taxon>Verrucomicrobiales</taxon>
        <taxon>Verrucomicrobiaceae</taxon>
        <taxon>Haloferula</taxon>
    </lineage>
</organism>
<name>A0ABP9USV2_9BACT</name>
<dbReference type="InterPro" id="IPR001296">
    <property type="entry name" value="Glyco_trans_1"/>
</dbReference>
<dbReference type="SUPFAM" id="SSF48208">
    <property type="entry name" value="Six-hairpin glycosidases"/>
    <property type="match status" value="1"/>
</dbReference>
<accession>A0ABP9USV2</accession>
<keyword evidence="5" id="KW-1185">Reference proteome</keyword>
<comment type="caution">
    <text evidence="4">The sequence shown here is derived from an EMBL/GenBank/DDBJ whole genome shotgun (WGS) entry which is preliminary data.</text>
</comment>
<dbReference type="Pfam" id="PF13439">
    <property type="entry name" value="Glyco_transf_4"/>
    <property type="match status" value="1"/>
</dbReference>
<dbReference type="CDD" id="cd03822">
    <property type="entry name" value="GT4_mannosyltransferase-like"/>
    <property type="match status" value="1"/>
</dbReference>
<sequence>MSTLPSTRHIAFIGNYTPRRCGIATFTAGLCEAVAAAFPSASCIAGAMNDRSEGYDYPPEVRFEIAQDETESYSRAAAFLHINNVEVVSVQHEFGIFGGPAGSHLLGFLEQVKRPVVTTLHSVLRSPDPDQRRVMESLDAHSTRLVVMAERGRGMLVDVYGIDPSRIDVIPHGVIDMPFVDSNFYKDIFDAEGKTVMLTFGLLSPNKGIESAIRALPEILGRHPDVIYLVVGATHPHILARDGEAYREELTALAESLGVANRVVFHNRFVNEEELKEFIGGADIYLTPYRDEQQITSGTLAYAFGAGKAVVSTSYWHAAELLANGSGKLVGFADPQGIADAVDDLLSHPTRMTAMRKRAWRQGRSMTWKEVARRYMECFDRARSDFASPAGTSEPPQENRPRYPVPGPDLGHLERMSDHTGIFQHAIYSVPNYHEAYCTDDNARAFIFTIFHQLEHGGDARLDRLACSYLAFLWYAFDANTRRFRNFMNHERQWLESKGSEDSHARALWAAGTALGRSPNPGFRALCALLFQRGLGPVSHFSSPRAWAFTLVAIHEYLRSFEGDRDVARMQRLLSARLVDLYRANSSPDWQWFERIATYDNAKLSHALIVSGDKAAEQIGLTSLEWLIDQQTGEDGHFSPIGCHGFWPQGGEKARFDQQPIEAHAVVSACMAAFDLTGDRTWAAHARRCFEWFLGRNDLGLPLYDPSTGGCRDALLRDHINQNQGAESTLAYHLSRLEILRSTHSALAWRESSQPLRPASDRPPTHSASHS</sequence>
<dbReference type="EMBL" id="BAABRI010000012">
    <property type="protein sequence ID" value="GAA5483104.1"/>
    <property type="molecule type" value="Genomic_DNA"/>
</dbReference>
<proteinExistence type="predicted"/>
<feature type="region of interest" description="Disordered" evidence="1">
    <location>
        <begin position="751"/>
        <end position="771"/>
    </location>
</feature>
<evidence type="ECO:0000256" key="1">
    <source>
        <dbReference type="SAM" id="MobiDB-lite"/>
    </source>
</evidence>
<protein>
    <submittedName>
        <fullName evidence="4">D-inositol-3-phosphate glycosyltransferase</fullName>
    </submittedName>
</protein>
<evidence type="ECO:0000259" key="2">
    <source>
        <dbReference type="Pfam" id="PF00534"/>
    </source>
</evidence>
<dbReference type="InterPro" id="IPR008928">
    <property type="entry name" value="6-hairpin_glycosidase_sf"/>
</dbReference>
<dbReference type="PANTHER" id="PTHR12526">
    <property type="entry name" value="GLYCOSYLTRANSFERASE"/>
    <property type="match status" value="1"/>
</dbReference>
<dbReference type="Pfam" id="PF00534">
    <property type="entry name" value="Glycos_transf_1"/>
    <property type="match status" value="1"/>
</dbReference>
<dbReference type="Gene3D" id="3.40.50.2000">
    <property type="entry name" value="Glycogen Phosphorylase B"/>
    <property type="match status" value="2"/>
</dbReference>
<dbReference type="RefSeq" id="WP_353567229.1">
    <property type="nucleotide sequence ID" value="NZ_BAABRI010000012.1"/>
</dbReference>
<evidence type="ECO:0000259" key="3">
    <source>
        <dbReference type="Pfam" id="PF13439"/>
    </source>
</evidence>
<feature type="region of interest" description="Disordered" evidence="1">
    <location>
        <begin position="386"/>
        <end position="407"/>
    </location>
</feature>
<reference evidence="4 5" key="1">
    <citation type="submission" date="2024-02" db="EMBL/GenBank/DDBJ databases">
        <title>Haloferula sargassicola NBRC 104335.</title>
        <authorList>
            <person name="Ichikawa N."/>
            <person name="Katano-Makiyama Y."/>
            <person name="Hidaka K."/>
        </authorList>
    </citation>
    <scope>NUCLEOTIDE SEQUENCE [LARGE SCALE GENOMIC DNA]</scope>
    <source>
        <strain evidence="4 5">NBRC 104335</strain>
    </source>
</reference>
<dbReference type="PANTHER" id="PTHR12526:SF572">
    <property type="entry name" value="BLL5144 PROTEIN"/>
    <property type="match status" value="1"/>
</dbReference>
<dbReference type="InterPro" id="IPR028098">
    <property type="entry name" value="Glyco_trans_4-like_N"/>
</dbReference>
<evidence type="ECO:0000313" key="5">
    <source>
        <dbReference type="Proteomes" id="UP001476282"/>
    </source>
</evidence>
<dbReference type="Proteomes" id="UP001476282">
    <property type="component" value="Unassembled WGS sequence"/>
</dbReference>
<feature type="domain" description="Glycosyltransferase subfamily 4-like N-terminal" evidence="3">
    <location>
        <begin position="73"/>
        <end position="174"/>
    </location>
</feature>
<dbReference type="SUPFAM" id="SSF53756">
    <property type="entry name" value="UDP-Glycosyltransferase/glycogen phosphorylase"/>
    <property type="match status" value="1"/>
</dbReference>
<gene>
    <name evidence="4" type="primary">mshA_5</name>
    <name evidence="4" type="ORF">Hsar01_02332</name>
</gene>
<evidence type="ECO:0000313" key="4">
    <source>
        <dbReference type="EMBL" id="GAA5483104.1"/>
    </source>
</evidence>
<feature type="domain" description="Glycosyl transferase family 1" evidence="2">
    <location>
        <begin position="191"/>
        <end position="359"/>
    </location>
</feature>